<dbReference type="OrthoDB" id="448399at2759"/>
<dbReference type="PANTHER" id="PTHR23111">
    <property type="entry name" value="ZINC FINGER PROTEIN"/>
    <property type="match status" value="1"/>
</dbReference>
<dbReference type="Gene3D" id="4.10.1060.10">
    <property type="entry name" value="Zinc finger, RanBP2-type"/>
    <property type="match status" value="2"/>
</dbReference>
<dbReference type="PANTHER" id="PTHR23111:SF40">
    <property type="entry name" value="RNA-BINDING PROTEIN INVOLVED IN HETEROCHROMATIN ASSEMBLY-RELATED"/>
    <property type="match status" value="1"/>
</dbReference>
<dbReference type="InterPro" id="IPR036443">
    <property type="entry name" value="Znf_RanBP2_sf"/>
</dbReference>
<dbReference type="SMART" id="SM00547">
    <property type="entry name" value="ZnF_RBZ"/>
    <property type="match status" value="2"/>
</dbReference>
<dbReference type="AlphaFoldDB" id="A0A830BHN8"/>
<dbReference type="SUPFAM" id="SSF90209">
    <property type="entry name" value="Ran binding protein zinc finger-like"/>
    <property type="match status" value="1"/>
</dbReference>
<evidence type="ECO:0000256" key="3">
    <source>
        <dbReference type="ARBA" id="ARBA00022833"/>
    </source>
</evidence>
<dbReference type="GO" id="GO:0005737">
    <property type="term" value="C:cytoplasm"/>
    <property type="evidence" value="ECO:0007669"/>
    <property type="project" value="TreeGrafter"/>
</dbReference>
<dbReference type="Pfam" id="PF00641">
    <property type="entry name" value="Zn_ribbon_RanBP"/>
    <property type="match status" value="2"/>
</dbReference>
<dbReference type="PROSITE" id="PS01358">
    <property type="entry name" value="ZF_RANBP2_1"/>
    <property type="match status" value="1"/>
</dbReference>
<evidence type="ECO:0000313" key="7">
    <source>
        <dbReference type="Proteomes" id="UP000653305"/>
    </source>
</evidence>
<name>A0A830BHN8_9LAMI</name>
<evidence type="ECO:0000256" key="1">
    <source>
        <dbReference type="ARBA" id="ARBA00022723"/>
    </source>
</evidence>
<evidence type="ECO:0000256" key="2">
    <source>
        <dbReference type="ARBA" id="ARBA00022771"/>
    </source>
</evidence>
<dbReference type="Proteomes" id="UP000653305">
    <property type="component" value="Unassembled WGS sequence"/>
</dbReference>
<dbReference type="GO" id="GO:0008270">
    <property type="term" value="F:zinc ion binding"/>
    <property type="evidence" value="ECO:0007669"/>
    <property type="project" value="UniProtKB-KW"/>
</dbReference>
<proteinExistence type="predicted"/>
<sequence length="354" mass="40162">MASSRLFIVLGYPIIRNSRKVSRATSLKFNDLLPSLPFKRYTCSAVSSHPWPEWVNFVDGLKDKGYLTQIAAPSENDGGADDEGLVVYTEMKLVKDACLSFARDRFDIFRSLSTQDVQTVVEKGCPKLFRKAVNSAKRLRAYIGLDEGDVCRTCNLCGSCDRAYVMLNDSEAAARTVDIVRILLLYALDPLFISEENKSPGRELVESSVRKLLLQLTELGETYRNPDLLKRASIISQRKKQPLDLPVNESSKDIEMKQGDWVCTKCNFMNFARNIRCLKCEAERPKSIAVDKVEMKKGDWNCPQQKKFTLGIPKMGPGHSRCSFMNFASNRQCLRCQGQRPHRQLRPGDWECPE</sequence>
<protein>
    <submittedName>
        <fullName evidence="6">Zinc finger protein var3 chloroplastic</fullName>
    </submittedName>
</protein>
<gene>
    <name evidence="6" type="ORF">PHJA_000606700</name>
</gene>
<evidence type="ECO:0000259" key="5">
    <source>
        <dbReference type="PROSITE" id="PS50199"/>
    </source>
</evidence>
<keyword evidence="2 4" id="KW-0863">Zinc-finger</keyword>
<keyword evidence="1" id="KW-0479">Metal-binding</keyword>
<evidence type="ECO:0000313" key="6">
    <source>
        <dbReference type="EMBL" id="GFP84628.1"/>
    </source>
</evidence>
<keyword evidence="3" id="KW-0862">Zinc</keyword>
<keyword evidence="7" id="KW-1185">Reference proteome</keyword>
<organism evidence="6 7">
    <name type="scientific">Phtheirospermum japonicum</name>
    <dbReference type="NCBI Taxonomy" id="374723"/>
    <lineage>
        <taxon>Eukaryota</taxon>
        <taxon>Viridiplantae</taxon>
        <taxon>Streptophyta</taxon>
        <taxon>Embryophyta</taxon>
        <taxon>Tracheophyta</taxon>
        <taxon>Spermatophyta</taxon>
        <taxon>Magnoliopsida</taxon>
        <taxon>eudicotyledons</taxon>
        <taxon>Gunneridae</taxon>
        <taxon>Pentapetalae</taxon>
        <taxon>asterids</taxon>
        <taxon>lamiids</taxon>
        <taxon>Lamiales</taxon>
        <taxon>Orobanchaceae</taxon>
        <taxon>Orobanchaceae incertae sedis</taxon>
        <taxon>Phtheirospermum</taxon>
    </lineage>
</organism>
<feature type="domain" description="RanBP2-type" evidence="5">
    <location>
        <begin position="296"/>
        <end position="342"/>
    </location>
</feature>
<comment type="caution">
    <text evidence="6">The sequence shown here is derived from an EMBL/GenBank/DDBJ whole genome shotgun (WGS) entry which is preliminary data.</text>
</comment>
<evidence type="ECO:0000256" key="4">
    <source>
        <dbReference type="PROSITE-ProRule" id="PRU00322"/>
    </source>
</evidence>
<reference evidence="6" key="1">
    <citation type="submission" date="2020-07" db="EMBL/GenBank/DDBJ databases">
        <title>Ethylene signaling mediates host invasion by parasitic plants.</title>
        <authorList>
            <person name="Yoshida S."/>
        </authorList>
    </citation>
    <scope>NUCLEOTIDE SEQUENCE</scope>
    <source>
        <strain evidence="6">Okayama</strain>
    </source>
</reference>
<dbReference type="PROSITE" id="PS50199">
    <property type="entry name" value="ZF_RANBP2_2"/>
    <property type="match status" value="2"/>
</dbReference>
<accession>A0A830BHN8</accession>
<dbReference type="GO" id="GO:0003729">
    <property type="term" value="F:mRNA binding"/>
    <property type="evidence" value="ECO:0007669"/>
    <property type="project" value="TreeGrafter"/>
</dbReference>
<feature type="domain" description="RanBP2-type" evidence="5">
    <location>
        <begin position="257"/>
        <end position="286"/>
    </location>
</feature>
<dbReference type="EMBL" id="BMAC01000090">
    <property type="protein sequence ID" value="GFP84628.1"/>
    <property type="molecule type" value="Genomic_DNA"/>
</dbReference>
<dbReference type="InterPro" id="IPR001876">
    <property type="entry name" value="Znf_RanBP2"/>
</dbReference>